<protein>
    <submittedName>
        <fullName evidence="9">LPXTG cell wall anchor domain-containing protein</fullName>
    </submittedName>
</protein>
<gene>
    <name evidence="9" type="ORF">ACFQ3U_12825</name>
</gene>
<evidence type="ECO:0000256" key="1">
    <source>
        <dbReference type="ARBA" id="ARBA00022512"/>
    </source>
</evidence>
<evidence type="ECO:0000256" key="2">
    <source>
        <dbReference type="ARBA" id="ARBA00022525"/>
    </source>
</evidence>
<evidence type="ECO:0000256" key="6">
    <source>
        <dbReference type="SAM" id="Phobius"/>
    </source>
</evidence>
<keyword evidence="6" id="KW-0812">Transmembrane</keyword>
<comment type="caution">
    <text evidence="9">The sequence shown here is derived from an EMBL/GenBank/DDBJ whole genome shotgun (WGS) entry which is preliminary data.</text>
</comment>
<feature type="domain" description="Gram-positive cocci surface proteins LPxTG" evidence="8">
    <location>
        <begin position="506"/>
        <end position="539"/>
    </location>
</feature>
<organism evidence="9 10">
    <name type="scientific">Leucobacter albus</name>
    <dbReference type="NCBI Taxonomy" id="272210"/>
    <lineage>
        <taxon>Bacteria</taxon>
        <taxon>Bacillati</taxon>
        <taxon>Actinomycetota</taxon>
        <taxon>Actinomycetes</taxon>
        <taxon>Micrococcales</taxon>
        <taxon>Microbacteriaceae</taxon>
        <taxon>Leucobacter</taxon>
    </lineage>
</organism>
<keyword evidence="2" id="KW-0964">Secreted</keyword>
<reference evidence="10" key="1">
    <citation type="journal article" date="2019" name="Int. J. Syst. Evol. Microbiol.">
        <title>The Global Catalogue of Microorganisms (GCM) 10K type strain sequencing project: providing services to taxonomists for standard genome sequencing and annotation.</title>
        <authorList>
            <consortium name="The Broad Institute Genomics Platform"/>
            <consortium name="The Broad Institute Genome Sequencing Center for Infectious Disease"/>
            <person name="Wu L."/>
            <person name="Ma J."/>
        </authorList>
    </citation>
    <scope>NUCLEOTIDE SEQUENCE [LARGE SCALE GENOMIC DNA]</scope>
    <source>
        <strain evidence="10">CCUG 50213</strain>
    </source>
</reference>
<dbReference type="InterPro" id="IPR019931">
    <property type="entry name" value="LPXTG_anchor"/>
</dbReference>
<feature type="signal peptide" evidence="7">
    <location>
        <begin position="1"/>
        <end position="28"/>
    </location>
</feature>
<dbReference type="EMBL" id="JBHTLY010000006">
    <property type="protein sequence ID" value="MFD1202777.1"/>
    <property type="molecule type" value="Genomic_DNA"/>
</dbReference>
<keyword evidence="10" id="KW-1185">Reference proteome</keyword>
<feature type="chain" id="PRO_5046990879" evidence="7">
    <location>
        <begin position="29"/>
        <end position="539"/>
    </location>
</feature>
<keyword evidence="6" id="KW-1133">Transmembrane helix</keyword>
<keyword evidence="1" id="KW-0134">Cell wall</keyword>
<evidence type="ECO:0000256" key="7">
    <source>
        <dbReference type="SAM" id="SignalP"/>
    </source>
</evidence>
<proteinExistence type="predicted"/>
<evidence type="ECO:0000256" key="4">
    <source>
        <dbReference type="ARBA" id="ARBA00023088"/>
    </source>
</evidence>
<dbReference type="RefSeq" id="WP_343962651.1">
    <property type="nucleotide sequence ID" value="NZ_BAAAKZ010000017.1"/>
</dbReference>
<feature type="transmembrane region" description="Helical" evidence="6">
    <location>
        <begin position="515"/>
        <end position="534"/>
    </location>
</feature>
<evidence type="ECO:0000259" key="8">
    <source>
        <dbReference type="PROSITE" id="PS50847"/>
    </source>
</evidence>
<keyword evidence="4" id="KW-0572">Peptidoglycan-anchor</keyword>
<dbReference type="Proteomes" id="UP001597181">
    <property type="component" value="Unassembled WGS sequence"/>
</dbReference>
<evidence type="ECO:0000313" key="9">
    <source>
        <dbReference type="EMBL" id="MFD1202777.1"/>
    </source>
</evidence>
<evidence type="ECO:0000313" key="10">
    <source>
        <dbReference type="Proteomes" id="UP001597181"/>
    </source>
</evidence>
<keyword evidence="6" id="KW-0472">Membrane</keyword>
<evidence type="ECO:0000256" key="5">
    <source>
        <dbReference type="SAM" id="MobiDB-lite"/>
    </source>
</evidence>
<name>A0ABW3TQR4_9MICO</name>
<dbReference type="NCBIfam" id="TIGR01167">
    <property type="entry name" value="LPXTG_anchor"/>
    <property type="match status" value="1"/>
</dbReference>
<dbReference type="PROSITE" id="PS50847">
    <property type="entry name" value="GRAM_POS_ANCHORING"/>
    <property type="match status" value="1"/>
</dbReference>
<evidence type="ECO:0000256" key="3">
    <source>
        <dbReference type="ARBA" id="ARBA00022729"/>
    </source>
</evidence>
<feature type="region of interest" description="Disordered" evidence="5">
    <location>
        <begin position="477"/>
        <end position="504"/>
    </location>
</feature>
<feature type="compositionally biased region" description="Gly residues" evidence="5">
    <location>
        <begin position="477"/>
        <end position="487"/>
    </location>
</feature>
<keyword evidence="3 7" id="KW-0732">Signal</keyword>
<sequence>MLKRIAGSVAALTIAVAGLGLVGTAAQAQEAGAVITADDILRTETQDTYTLWHQGATPGGRYASTVDGLLVTGNTQIIKGETELPAVGELLAYAKSSKVVSTGGPVWHQVGFGLDNGDWTTLRAQVGAESGNWTTSQSFNGFGRNAQAPLDDLLAGLTGNLTYLSGGFYVDQKVPATISSYEVNGVTTSFALGALSTTPQQTEYVLDTGIRPYETEEEYVGWHDGAEAGGTYVSTPDGLKVGGKAQILNGEESSSWQVAQFVTGLAIETTSPDVWYQVPVQSEAGFTTLRATPEMAAAGNWVTSRAIGALAANSQAPINDIALELGAHSVIGYGFFVDTGVTATVKSITANGKLTDFAKKPFTPRPDLPGVGIGQGIDVAPPAAVGTIKVKQGAAVRLVAPEGIFVPGESVTVTLHSKATALGSFASNALNGAVDGSATVPANTPVGTHRVLFQGANSYYWAPAAFVVTAADTGNAGNTGGTGGTGNGTVSDKDPAKAGGAKGQQLAVSGSEQNLLPVALGGVALALGAGLMLLRRRAR</sequence>
<accession>A0ABW3TQR4</accession>